<evidence type="ECO:0000313" key="3">
    <source>
        <dbReference type="Proteomes" id="UP001224122"/>
    </source>
</evidence>
<name>A0ABT9XRC7_9BACI</name>
<accession>A0ABT9XRC7</accession>
<protein>
    <submittedName>
        <fullName evidence="2">Uncharacterized protein</fullName>
    </submittedName>
</protein>
<evidence type="ECO:0000313" key="2">
    <source>
        <dbReference type="EMBL" id="MDQ0197953.1"/>
    </source>
</evidence>
<dbReference type="RefSeq" id="WP_307405224.1">
    <property type="nucleotide sequence ID" value="NZ_JAUSTW010000002.1"/>
</dbReference>
<dbReference type="EMBL" id="JAUSTW010000002">
    <property type="protein sequence ID" value="MDQ0197953.1"/>
    <property type="molecule type" value="Genomic_DNA"/>
</dbReference>
<reference evidence="2 3" key="1">
    <citation type="submission" date="2023-07" db="EMBL/GenBank/DDBJ databases">
        <title>Genomic Encyclopedia of Type Strains, Phase IV (KMG-IV): sequencing the most valuable type-strain genomes for metagenomic binning, comparative biology and taxonomic classification.</title>
        <authorList>
            <person name="Goeker M."/>
        </authorList>
    </citation>
    <scope>NUCLEOTIDE SEQUENCE [LARGE SCALE GENOMIC DNA]</scope>
    <source>
        <strain evidence="2 3">DSM 27594</strain>
    </source>
</reference>
<proteinExistence type="predicted"/>
<comment type="caution">
    <text evidence="2">The sequence shown here is derived from an EMBL/GenBank/DDBJ whole genome shotgun (WGS) entry which is preliminary data.</text>
</comment>
<evidence type="ECO:0000256" key="1">
    <source>
        <dbReference type="SAM" id="Coils"/>
    </source>
</evidence>
<organism evidence="2 3">
    <name type="scientific">Neobacillus ginsengisoli</name>
    <dbReference type="NCBI Taxonomy" id="904295"/>
    <lineage>
        <taxon>Bacteria</taxon>
        <taxon>Bacillati</taxon>
        <taxon>Bacillota</taxon>
        <taxon>Bacilli</taxon>
        <taxon>Bacillales</taxon>
        <taxon>Bacillaceae</taxon>
        <taxon>Neobacillus</taxon>
    </lineage>
</organism>
<keyword evidence="3" id="KW-1185">Reference proteome</keyword>
<feature type="coiled-coil region" evidence="1">
    <location>
        <begin position="83"/>
        <end position="110"/>
    </location>
</feature>
<dbReference type="Proteomes" id="UP001224122">
    <property type="component" value="Unassembled WGS sequence"/>
</dbReference>
<keyword evidence="1" id="KW-0175">Coiled coil</keyword>
<gene>
    <name evidence="2" type="ORF">J2S10_001094</name>
</gene>
<sequence>MAVSQNLWYQYARMVENEGFKMDHPSWLDDDLILEFHSLVDKYSRFELFKETDAENLARYVATKKNVSICEEILIKDPSYNHKMAFKREYNNFQRQLKSLTRLLNLDKNNLKAVDRALAEHGAEFDRFVADPVVKILAKGNDQKAREMLARWKANSDGKVFE</sequence>